<feature type="region of interest" description="Disordered" evidence="1">
    <location>
        <begin position="227"/>
        <end position="306"/>
    </location>
</feature>
<feature type="domain" description="Type II secretion system protein GspE N-terminal" evidence="2">
    <location>
        <begin position="76"/>
        <end position="140"/>
    </location>
</feature>
<dbReference type="SUPFAM" id="SSF160246">
    <property type="entry name" value="EspE N-terminal domain-like"/>
    <property type="match status" value="1"/>
</dbReference>
<feature type="compositionally biased region" description="Acidic residues" evidence="1">
    <location>
        <begin position="335"/>
        <end position="346"/>
    </location>
</feature>
<dbReference type="RefSeq" id="WP_148697143.1">
    <property type="nucleotide sequence ID" value="NZ_CP017834.1"/>
</dbReference>
<accession>A0A1L4CZN5</accession>
<dbReference type="OrthoDB" id="5507414at2"/>
<protein>
    <recommendedName>
        <fullName evidence="2">Type II secretion system protein GspE N-terminal domain-containing protein</fullName>
    </recommendedName>
</protein>
<dbReference type="KEGG" id="saqi:AXG55_05620"/>
<reference evidence="3 4" key="1">
    <citation type="submission" date="2016-10" db="EMBL/GenBank/DDBJ databases">
        <title>Silvanigrella aquatica sp. nov., isolated from a freshwater lake located in the Black Forest, Germany, description of Silvanigrellaceae fam. nov., Silvanigrellales ord. nov., reclassification of the order Bdellovibrionales in the class Oligoflexia, reclassification of the families Bacteriovoracaceae and Halobacteriovoraceae in the new order Bacteriovoracales ord. nov., and reclassification of the family Pseudobacteriovoracaceae in the order Oligoflexiales.</title>
        <authorList>
            <person name="Hahn M.W."/>
            <person name="Schmidt J."/>
            <person name="Koll U."/>
            <person name="Rohde M."/>
            <person name="Verbag S."/>
            <person name="Pitt A."/>
            <person name="Nakai R."/>
            <person name="Naganuma T."/>
            <person name="Lang E."/>
        </authorList>
    </citation>
    <scope>NUCLEOTIDE SEQUENCE [LARGE SCALE GENOMIC DNA]</scope>
    <source>
        <strain evidence="3 4">MWH-Nonnen-W8red</strain>
    </source>
</reference>
<feature type="compositionally biased region" description="Acidic residues" evidence="1">
    <location>
        <begin position="281"/>
        <end position="295"/>
    </location>
</feature>
<evidence type="ECO:0000256" key="1">
    <source>
        <dbReference type="SAM" id="MobiDB-lite"/>
    </source>
</evidence>
<dbReference type="Proteomes" id="UP000184731">
    <property type="component" value="Chromosome"/>
</dbReference>
<organism evidence="3 4">
    <name type="scientific">Silvanigrella aquatica</name>
    <dbReference type="NCBI Taxonomy" id="1915309"/>
    <lineage>
        <taxon>Bacteria</taxon>
        <taxon>Pseudomonadati</taxon>
        <taxon>Bdellovibrionota</taxon>
        <taxon>Oligoflexia</taxon>
        <taxon>Silvanigrellales</taxon>
        <taxon>Silvanigrellaceae</taxon>
        <taxon>Silvanigrella</taxon>
    </lineage>
</organism>
<evidence type="ECO:0000259" key="2">
    <source>
        <dbReference type="Pfam" id="PF05157"/>
    </source>
</evidence>
<dbReference type="AlphaFoldDB" id="A0A1L4CZN5"/>
<evidence type="ECO:0000313" key="3">
    <source>
        <dbReference type="EMBL" id="APJ03411.1"/>
    </source>
</evidence>
<evidence type="ECO:0000313" key="4">
    <source>
        <dbReference type="Proteomes" id="UP000184731"/>
    </source>
</evidence>
<keyword evidence="4" id="KW-1185">Reference proteome</keyword>
<name>A0A1L4CZN5_9BACT</name>
<feature type="region of interest" description="Disordered" evidence="1">
    <location>
        <begin position="322"/>
        <end position="369"/>
    </location>
</feature>
<dbReference type="STRING" id="1915309.AXG55_05620"/>
<dbReference type="Gene3D" id="3.30.300.160">
    <property type="entry name" value="Type II secretion system, protein E, N-terminal domain"/>
    <property type="match status" value="1"/>
</dbReference>
<dbReference type="InterPro" id="IPR037257">
    <property type="entry name" value="T2SS_E_N_sf"/>
</dbReference>
<gene>
    <name evidence="3" type="ORF">AXG55_05620</name>
</gene>
<proteinExistence type="predicted"/>
<sequence length="487" mass="52923">MYDLLQVMQQDGYLSSGELIALRKTCKELGENPVRVLRSLNIASPEQIQEYLQRYFRVNALGDQAIKLLDEGYQTYIPIDLAIHYSCFGLGEEHSALYVAMEDPSDRGTVQQLRFFLNKRIIAIAANVYQLAEGLSKIYRVSIPNLRLTTVIERSRGVVGGIRYEVPPPVKAHTLNNSNAGASLSADNISDVDAFVATTPESKLGKKTRKTEKVKEVLPDLEPSAEITKPDFSAIPNAPAVGFIDGSSGEVEQGTLEAQPPQSPPSEEGIAAAETPVAEESASDDNLISEEEPSVSEDPPVEAAQAQEDVLISEEEPVVGEVAATSPEEAPQEPSAEEGLIEEEVSVESGAGEEQITNEGHIAEESNEGEILESQEIDSQMSLEENNNSSDYQKEMGENEIAQLSALASSALVKVSMMQEKNQALELVNSLLGPFQYSVTLADDNSYQIQGENFSAKGDLTTQFKGNENPVFTAIDPVLKRILKMSV</sequence>
<dbReference type="Pfam" id="PF05157">
    <property type="entry name" value="MshEN"/>
    <property type="match status" value="1"/>
</dbReference>
<dbReference type="InterPro" id="IPR007831">
    <property type="entry name" value="T2SS_GspE_N"/>
</dbReference>
<dbReference type="EMBL" id="CP017834">
    <property type="protein sequence ID" value="APJ03411.1"/>
    <property type="molecule type" value="Genomic_DNA"/>
</dbReference>
<feature type="compositionally biased region" description="Low complexity" evidence="1">
    <location>
        <begin position="323"/>
        <end position="334"/>
    </location>
</feature>